<evidence type="ECO:0000313" key="3">
    <source>
        <dbReference type="Proteomes" id="UP001521785"/>
    </source>
</evidence>
<evidence type="ECO:0000256" key="1">
    <source>
        <dbReference type="SAM" id="Coils"/>
    </source>
</evidence>
<keyword evidence="3" id="KW-1185">Reference proteome</keyword>
<comment type="caution">
    <text evidence="2">The sequence shown here is derived from an EMBL/GenBank/DDBJ whole genome shotgun (WGS) entry which is preliminary data.</text>
</comment>
<sequence length="587" mass="66436">MAPGQPYFGPISMVDSRYASPQRKKQVEALLASNPALQAKKESDNILAIRDQVAATNDIVSMQSTGIQLAQAQGQALEQEIAQHKHILDQTVSTVIANTRQILNMITDAIQRERPDTADASLKVVANLRHELEKLVEASRQAQGALPYFLEKQKENASLLARTKIQEAHRDIQQELGLKDKKIQLGQELHLEQQQAYKDVEASANLRITELQERLTSIRMEQGLVKTELEEMKAQLKKAHATENDAVKARKELEEKLIMLNESKDSISAENANIHGTIKDLENKLQAAEKEATEHFEKELRRLTDQLQKEQQKATSLEAHLKTLRQANETARKEVEKAKAESKLLSEKYRDQSGEYAKVSNDLKEQTKKVNMLDGEVRDLQQQKAELEKERNRVTFLKDSLQKQHAALKAEHNDFKQQGALVKEEAQLLFAKLKEAENKNDDLNTENKDLRAKQLEHDSTVAALKKADSDIATLRATVQNLQSTPTATNDSAGTAALKKELQGLGEEYTKLQGEKAIWEELGRKAMLQYREMKPKYLELEGTSAQLKQVLAENDQLKRKATEATSRLDQDVKYWRDKYNGLLAEMES</sequence>
<organism evidence="2 3">
    <name type="scientific">Paraconiothyrium brasiliense</name>
    <dbReference type="NCBI Taxonomy" id="300254"/>
    <lineage>
        <taxon>Eukaryota</taxon>
        <taxon>Fungi</taxon>
        <taxon>Dikarya</taxon>
        <taxon>Ascomycota</taxon>
        <taxon>Pezizomycotina</taxon>
        <taxon>Dothideomycetes</taxon>
        <taxon>Pleosporomycetidae</taxon>
        <taxon>Pleosporales</taxon>
        <taxon>Massarineae</taxon>
        <taxon>Didymosphaeriaceae</taxon>
        <taxon>Paraconiothyrium</taxon>
    </lineage>
</organism>
<feature type="coiled-coil region" evidence="1">
    <location>
        <begin position="539"/>
        <end position="566"/>
    </location>
</feature>
<evidence type="ECO:0000313" key="2">
    <source>
        <dbReference type="EMBL" id="KAL1592671.1"/>
    </source>
</evidence>
<dbReference type="Proteomes" id="UP001521785">
    <property type="component" value="Unassembled WGS sequence"/>
</dbReference>
<gene>
    <name evidence="2" type="ORF">SLS60_011087</name>
</gene>
<dbReference type="EMBL" id="JAKJXO020000020">
    <property type="protein sequence ID" value="KAL1592671.1"/>
    <property type="molecule type" value="Genomic_DNA"/>
</dbReference>
<protein>
    <submittedName>
        <fullName evidence="2">Uncharacterized protein</fullName>
    </submittedName>
</protein>
<keyword evidence="1" id="KW-0175">Coiled coil</keyword>
<name>A0ABR3QKJ2_9PLEO</name>
<proteinExistence type="predicted"/>
<feature type="coiled-coil region" evidence="1">
    <location>
        <begin position="236"/>
        <end position="514"/>
    </location>
</feature>
<accession>A0ABR3QKJ2</accession>
<reference evidence="2 3" key="1">
    <citation type="submission" date="2024-02" db="EMBL/GenBank/DDBJ databases">
        <title>De novo assembly and annotation of 12 fungi associated with fruit tree decline syndrome in Ontario, Canada.</title>
        <authorList>
            <person name="Sulman M."/>
            <person name="Ellouze W."/>
            <person name="Ilyukhin E."/>
        </authorList>
    </citation>
    <scope>NUCLEOTIDE SEQUENCE [LARGE SCALE GENOMIC DNA]</scope>
    <source>
        <strain evidence="2 3">M42-189</strain>
    </source>
</reference>